<dbReference type="EMBL" id="JACOOR010000003">
    <property type="protein sequence ID" value="MBC5659481.1"/>
    <property type="molecule type" value="Genomic_DNA"/>
</dbReference>
<dbReference type="GO" id="GO:0004519">
    <property type="term" value="F:endonuclease activity"/>
    <property type="evidence" value="ECO:0007669"/>
    <property type="project" value="UniProtKB-KW"/>
</dbReference>
<keyword evidence="2" id="KW-0548">Nucleotidyltransferase</keyword>
<dbReference type="PROSITE" id="PS52020">
    <property type="entry name" value="CRESS_DNA_REP"/>
    <property type="match status" value="1"/>
</dbReference>
<protein>
    <submittedName>
        <fullName evidence="12">Replication protein</fullName>
    </submittedName>
</protein>
<evidence type="ECO:0000256" key="7">
    <source>
        <dbReference type="ARBA" id="ARBA00022759"/>
    </source>
</evidence>
<evidence type="ECO:0000313" key="12">
    <source>
        <dbReference type="EMBL" id="MBC5659481.1"/>
    </source>
</evidence>
<dbReference type="Gene3D" id="3.40.50.300">
    <property type="entry name" value="P-loop containing nucleotide triphosphate hydrolases"/>
    <property type="match status" value="1"/>
</dbReference>
<dbReference type="Proteomes" id="UP000649345">
    <property type="component" value="Unassembled WGS sequence"/>
</dbReference>
<dbReference type="GO" id="GO:0046872">
    <property type="term" value="F:metal ion binding"/>
    <property type="evidence" value="ECO:0007669"/>
    <property type="project" value="UniProtKB-KW"/>
</dbReference>
<keyword evidence="10" id="KW-0238">DNA-binding</keyword>
<dbReference type="GO" id="GO:0016787">
    <property type="term" value="F:hydrolase activity"/>
    <property type="evidence" value="ECO:0007669"/>
    <property type="project" value="UniProtKB-KW"/>
</dbReference>
<dbReference type="GO" id="GO:0000166">
    <property type="term" value="F:nucleotide binding"/>
    <property type="evidence" value="ECO:0007669"/>
    <property type="project" value="UniProtKB-KW"/>
</dbReference>
<dbReference type="SUPFAM" id="SSF52540">
    <property type="entry name" value="P-loop containing nucleoside triphosphate hydrolases"/>
    <property type="match status" value="1"/>
</dbReference>
<accession>A0A923LBE4</accession>
<keyword evidence="6" id="KW-0547">Nucleotide-binding</keyword>
<dbReference type="AlphaFoldDB" id="A0A923LBE4"/>
<evidence type="ECO:0000256" key="6">
    <source>
        <dbReference type="ARBA" id="ARBA00022741"/>
    </source>
</evidence>
<evidence type="ECO:0000256" key="3">
    <source>
        <dbReference type="ARBA" id="ARBA00022705"/>
    </source>
</evidence>
<evidence type="ECO:0000256" key="1">
    <source>
        <dbReference type="ARBA" id="ARBA00022679"/>
    </source>
</evidence>
<evidence type="ECO:0000256" key="5">
    <source>
        <dbReference type="ARBA" id="ARBA00022723"/>
    </source>
</evidence>
<evidence type="ECO:0000256" key="10">
    <source>
        <dbReference type="ARBA" id="ARBA00023125"/>
    </source>
</evidence>
<comment type="caution">
    <text evidence="12">The sequence shown here is derived from an EMBL/GenBank/DDBJ whole genome shotgun (WGS) entry which is preliminary data.</text>
</comment>
<evidence type="ECO:0000259" key="11">
    <source>
        <dbReference type="PROSITE" id="PS52020"/>
    </source>
</evidence>
<proteinExistence type="predicted"/>
<keyword evidence="13" id="KW-1185">Reference proteome</keyword>
<dbReference type="Gene3D" id="3.40.1310.20">
    <property type="match status" value="1"/>
</dbReference>
<organism evidence="12 13">
    <name type="scientific">Anaerosacchariphilus hominis</name>
    <dbReference type="NCBI Taxonomy" id="2763017"/>
    <lineage>
        <taxon>Bacteria</taxon>
        <taxon>Bacillati</taxon>
        <taxon>Bacillota</taxon>
        <taxon>Clostridia</taxon>
        <taxon>Lachnospirales</taxon>
        <taxon>Lachnospiraceae</taxon>
        <taxon>Anaerosacchariphilus</taxon>
    </lineage>
</organism>
<evidence type="ECO:0000256" key="2">
    <source>
        <dbReference type="ARBA" id="ARBA00022695"/>
    </source>
</evidence>
<evidence type="ECO:0000313" key="13">
    <source>
        <dbReference type="Proteomes" id="UP000649345"/>
    </source>
</evidence>
<feature type="domain" description="CRESS-DNA virus Rep endonuclease" evidence="11">
    <location>
        <begin position="11"/>
        <end position="128"/>
    </location>
</feature>
<keyword evidence="4" id="KW-0540">Nuclease</keyword>
<sequence length="346" mass="40425">MEEKKIQESKDRQARKYNITLNNPLSMIPPMTHPQIKEEIGRLGSVSYWCMADEIGLKEQTPHTHIYLYSASPIRFSTVKKRFPQGHIESAYGSSAENKDYILKAGKWKSTSKTETSIVGTFEEYGIMPAKETMSEKGELQFIYDMIESGLSTAEILKAFPQAMRYLDKIDRARQLLIEDEYKNTWRELTVTYIFGKTETGKTRSVMEKYGYSNVFRVTDYIHPFDSYKNHSVIIFEEFRSSLKIQDMLNYLDGYPCELSARYNNKTACYLEVYIISNILLEQQYVNVQAESPATWEAFLRRIHQVIFYQDAEHVITYSSVKEYLERNNNFHSLTKAEQCSIPFKE</sequence>
<keyword evidence="3" id="KW-0235">DNA replication</keyword>
<dbReference type="GO" id="GO:0016779">
    <property type="term" value="F:nucleotidyltransferase activity"/>
    <property type="evidence" value="ECO:0007669"/>
    <property type="project" value="UniProtKB-KW"/>
</dbReference>
<dbReference type="RefSeq" id="WP_182364923.1">
    <property type="nucleotide sequence ID" value="NZ_JACOOR010000003.1"/>
</dbReference>
<evidence type="ECO:0000256" key="8">
    <source>
        <dbReference type="ARBA" id="ARBA00022801"/>
    </source>
</evidence>
<dbReference type="GO" id="GO:0003677">
    <property type="term" value="F:DNA binding"/>
    <property type="evidence" value="ECO:0007669"/>
    <property type="project" value="UniProtKB-KW"/>
</dbReference>
<evidence type="ECO:0000256" key="9">
    <source>
        <dbReference type="ARBA" id="ARBA00023124"/>
    </source>
</evidence>
<dbReference type="InterPro" id="IPR027417">
    <property type="entry name" value="P-loop_NTPase"/>
</dbReference>
<name>A0A923LBE4_9FIRM</name>
<keyword evidence="5" id="KW-0479">Metal-binding</keyword>
<keyword evidence="1" id="KW-0808">Transferase</keyword>
<dbReference type="InterPro" id="IPR049912">
    <property type="entry name" value="CRESS_DNA_REP"/>
</dbReference>
<reference evidence="12" key="1">
    <citation type="submission" date="2020-08" db="EMBL/GenBank/DDBJ databases">
        <title>Genome public.</title>
        <authorList>
            <person name="Liu C."/>
            <person name="Sun Q."/>
        </authorList>
    </citation>
    <scope>NUCLEOTIDE SEQUENCE</scope>
    <source>
        <strain evidence="12">NSJ-68</strain>
    </source>
</reference>
<keyword evidence="7" id="KW-0255">Endonuclease</keyword>
<evidence type="ECO:0000256" key="4">
    <source>
        <dbReference type="ARBA" id="ARBA00022722"/>
    </source>
</evidence>
<dbReference type="GO" id="GO:0006260">
    <property type="term" value="P:DNA replication"/>
    <property type="evidence" value="ECO:0007669"/>
    <property type="project" value="UniProtKB-KW"/>
</dbReference>
<keyword evidence="8" id="KW-0378">Hydrolase</keyword>
<gene>
    <name evidence="12" type="ORF">H8S44_06825</name>
</gene>
<keyword evidence="9" id="KW-0190">Covalent protein-DNA linkage</keyword>